<name>A0A1H0S888_9HYPH</name>
<dbReference type="PROSITE" id="PS50885">
    <property type="entry name" value="HAMP"/>
    <property type="match status" value="1"/>
</dbReference>
<evidence type="ECO:0000256" key="1">
    <source>
        <dbReference type="ARBA" id="ARBA00004370"/>
    </source>
</evidence>
<evidence type="ECO:0000313" key="10">
    <source>
        <dbReference type="EMBL" id="SDP37982.1"/>
    </source>
</evidence>
<dbReference type="InterPro" id="IPR003594">
    <property type="entry name" value="HATPase_dom"/>
</dbReference>
<dbReference type="InterPro" id="IPR036890">
    <property type="entry name" value="HATPase_C_sf"/>
</dbReference>
<dbReference type="CDD" id="cd16917">
    <property type="entry name" value="HATPase_UhpB-NarQ-NarX-like"/>
    <property type="match status" value="1"/>
</dbReference>
<dbReference type="PANTHER" id="PTHR24421:SF58">
    <property type="entry name" value="SIGNAL TRANSDUCTION HISTIDINE-PROTEIN KINASE_PHOSPHATASE UHPB"/>
    <property type="match status" value="1"/>
</dbReference>
<dbReference type="Proteomes" id="UP000198795">
    <property type="component" value="Unassembled WGS sequence"/>
</dbReference>
<dbReference type="Pfam" id="PF07730">
    <property type="entry name" value="HisKA_3"/>
    <property type="match status" value="1"/>
</dbReference>
<feature type="domain" description="HAMP" evidence="9">
    <location>
        <begin position="179"/>
        <end position="231"/>
    </location>
</feature>
<feature type="chain" id="PRO_5047199259" evidence="8">
    <location>
        <begin position="27"/>
        <end position="455"/>
    </location>
</feature>
<evidence type="ECO:0000259" key="9">
    <source>
        <dbReference type="PROSITE" id="PS50885"/>
    </source>
</evidence>
<keyword evidence="2" id="KW-0597">Phosphoprotein</keyword>
<dbReference type="Pfam" id="PF00672">
    <property type="entry name" value="HAMP"/>
    <property type="match status" value="1"/>
</dbReference>
<keyword evidence="7" id="KW-0472">Membrane</keyword>
<evidence type="ECO:0000256" key="5">
    <source>
        <dbReference type="ARBA" id="ARBA00023012"/>
    </source>
</evidence>
<comment type="caution">
    <text evidence="10">The sequence shown here is derived from an EMBL/GenBank/DDBJ whole genome shotgun (WGS) entry which is preliminary data.</text>
</comment>
<sequence>MDLKWLLVRQITMVALACFCAGSALALYTTAREAGRQNQHLVELTSRQLDLQLSRIDRSTDIPKRFPDWNVVTSYALRPGQCVEFQGPDGSVQRSSCAGFDSTSIRAPKWFNNFYKFLTSDQLTGSRSVTYRGTHRGTIVVAYDPVAMAANAWSTIAPLLSLSAALIAVLCLVTYLVVGRALRPAKEILAGLNRLGRGDLTCRLPSFRLAELDRISEVFNTLSEELSKATSDRAELARRLVDAQEQERRHIARELHDEIAQKLAAFNALAASIRTSAQNDAPVLVEEAKKLEEMASGLMKSVRLTLTYLRPQEIDDLGLIQSLRALVEQHNRSALGRTKYSIETDGDVENLRAETSAHVYRIIQEALTNASKHANARMVKVLLSRVGGNGQEGVRLSVIDDGTGPMHDERTSLAGSGLIGMRERVFALSGKFTAGPLPSGGFGLQVEFSTLQQGA</sequence>
<feature type="coiled-coil region" evidence="6">
    <location>
        <begin position="219"/>
        <end position="246"/>
    </location>
</feature>
<reference evidence="10 11" key="1">
    <citation type="submission" date="2016-10" db="EMBL/GenBank/DDBJ databases">
        <authorList>
            <person name="Varghese N."/>
            <person name="Submissions S."/>
        </authorList>
    </citation>
    <scope>NUCLEOTIDE SEQUENCE [LARGE SCALE GENOMIC DNA]</scope>
    <source>
        <strain evidence="10 11">CGMCC 1.6497</strain>
    </source>
</reference>
<evidence type="ECO:0000256" key="6">
    <source>
        <dbReference type="SAM" id="Coils"/>
    </source>
</evidence>
<dbReference type="Gene3D" id="3.30.565.10">
    <property type="entry name" value="Histidine kinase-like ATPase, C-terminal domain"/>
    <property type="match status" value="1"/>
</dbReference>
<organism evidence="10 11">
    <name type="scientific">Filomicrobium insigne</name>
    <dbReference type="NCBI Taxonomy" id="418854"/>
    <lineage>
        <taxon>Bacteria</taxon>
        <taxon>Pseudomonadati</taxon>
        <taxon>Pseudomonadota</taxon>
        <taxon>Alphaproteobacteria</taxon>
        <taxon>Hyphomicrobiales</taxon>
        <taxon>Hyphomicrobiaceae</taxon>
        <taxon>Filomicrobium</taxon>
    </lineage>
</organism>
<accession>A0A1H0S888</accession>
<evidence type="ECO:0000256" key="4">
    <source>
        <dbReference type="ARBA" id="ARBA00022777"/>
    </source>
</evidence>
<dbReference type="SUPFAM" id="SSF55874">
    <property type="entry name" value="ATPase domain of HSP90 chaperone/DNA topoisomerase II/histidine kinase"/>
    <property type="match status" value="1"/>
</dbReference>
<proteinExistence type="predicted"/>
<keyword evidence="8" id="KW-0732">Signal</keyword>
<dbReference type="Gene3D" id="1.20.5.1930">
    <property type="match status" value="1"/>
</dbReference>
<feature type="signal peptide" evidence="8">
    <location>
        <begin position="1"/>
        <end position="26"/>
    </location>
</feature>
<dbReference type="PANTHER" id="PTHR24421">
    <property type="entry name" value="NITRATE/NITRITE SENSOR PROTEIN NARX-RELATED"/>
    <property type="match status" value="1"/>
</dbReference>
<dbReference type="RefSeq" id="WP_090229511.1">
    <property type="nucleotide sequence ID" value="NZ_FNJC01000004.1"/>
</dbReference>
<keyword evidence="3" id="KW-0808">Transferase</keyword>
<dbReference type="InterPro" id="IPR003660">
    <property type="entry name" value="HAMP_dom"/>
</dbReference>
<evidence type="ECO:0000256" key="8">
    <source>
        <dbReference type="SAM" id="SignalP"/>
    </source>
</evidence>
<keyword evidence="6" id="KW-0175">Coiled coil</keyword>
<keyword evidence="7" id="KW-0812">Transmembrane</keyword>
<dbReference type="InterPro" id="IPR011712">
    <property type="entry name" value="Sig_transdc_His_kin_sub3_dim/P"/>
</dbReference>
<keyword evidence="7" id="KW-1133">Transmembrane helix</keyword>
<dbReference type="Pfam" id="PF02518">
    <property type="entry name" value="HATPase_c"/>
    <property type="match status" value="1"/>
</dbReference>
<protein>
    <submittedName>
        <fullName evidence="10">HAMP domain-containing protein</fullName>
    </submittedName>
</protein>
<comment type="subcellular location">
    <subcellularLocation>
        <location evidence="1">Membrane</location>
    </subcellularLocation>
</comment>
<evidence type="ECO:0000256" key="3">
    <source>
        <dbReference type="ARBA" id="ARBA00022679"/>
    </source>
</evidence>
<evidence type="ECO:0000313" key="11">
    <source>
        <dbReference type="Proteomes" id="UP000198795"/>
    </source>
</evidence>
<dbReference type="Gene3D" id="6.10.340.10">
    <property type="match status" value="1"/>
</dbReference>
<keyword evidence="5" id="KW-0902">Two-component regulatory system</keyword>
<dbReference type="InterPro" id="IPR050482">
    <property type="entry name" value="Sensor_HK_TwoCompSys"/>
</dbReference>
<gene>
    <name evidence="10" type="ORF">SAMN04488061_2778</name>
</gene>
<dbReference type="SMART" id="SM00304">
    <property type="entry name" value="HAMP"/>
    <property type="match status" value="1"/>
</dbReference>
<feature type="transmembrane region" description="Helical" evidence="7">
    <location>
        <begin position="156"/>
        <end position="178"/>
    </location>
</feature>
<dbReference type="CDD" id="cd06225">
    <property type="entry name" value="HAMP"/>
    <property type="match status" value="1"/>
</dbReference>
<keyword evidence="4" id="KW-0418">Kinase</keyword>
<evidence type="ECO:0000256" key="7">
    <source>
        <dbReference type="SAM" id="Phobius"/>
    </source>
</evidence>
<evidence type="ECO:0000256" key="2">
    <source>
        <dbReference type="ARBA" id="ARBA00022553"/>
    </source>
</evidence>
<dbReference type="EMBL" id="FNJC01000004">
    <property type="protein sequence ID" value="SDP37982.1"/>
    <property type="molecule type" value="Genomic_DNA"/>
</dbReference>
<keyword evidence="11" id="KW-1185">Reference proteome</keyword>